<dbReference type="EMBL" id="CAJNOC010001864">
    <property type="protein sequence ID" value="CAF0896634.1"/>
    <property type="molecule type" value="Genomic_DNA"/>
</dbReference>
<dbReference type="InterPro" id="IPR011545">
    <property type="entry name" value="DEAD/DEAH_box_helicase_dom"/>
</dbReference>
<feature type="compositionally biased region" description="Basic residues" evidence="7">
    <location>
        <begin position="66"/>
        <end position="76"/>
    </location>
</feature>
<comment type="similarity">
    <text evidence="1">Belongs to the DEAD box helicase family. DEAH subfamily.</text>
</comment>
<dbReference type="PROSITE" id="PS51194">
    <property type="entry name" value="HELICASE_CTER"/>
    <property type="match status" value="1"/>
</dbReference>
<dbReference type="Pfam" id="PF00271">
    <property type="entry name" value="Helicase_C"/>
    <property type="match status" value="1"/>
</dbReference>
<dbReference type="PANTHER" id="PTHR18934:SF99">
    <property type="entry name" value="ATP-DEPENDENT RNA HELICASE DHX37-RELATED"/>
    <property type="match status" value="1"/>
</dbReference>
<dbReference type="InterPro" id="IPR056371">
    <property type="entry name" value="DHX37-like_C"/>
</dbReference>
<feature type="compositionally biased region" description="Basic and acidic residues" evidence="7">
    <location>
        <begin position="487"/>
        <end position="511"/>
    </location>
</feature>
<proteinExistence type="inferred from homology"/>
<dbReference type="Pfam" id="PF23362">
    <property type="entry name" value="DHX37_C"/>
    <property type="match status" value="1"/>
</dbReference>
<reference evidence="10" key="1">
    <citation type="submission" date="2021-02" db="EMBL/GenBank/DDBJ databases">
        <authorList>
            <person name="Nowell W R."/>
        </authorList>
    </citation>
    <scope>NUCLEOTIDE SEQUENCE</scope>
    <source>
        <strain evidence="10">Ploen Becks lab</strain>
    </source>
</reference>
<dbReference type="SMART" id="SM00487">
    <property type="entry name" value="DEXDc"/>
    <property type="match status" value="1"/>
</dbReference>
<accession>A0A813ZAG0</accession>
<keyword evidence="6" id="KW-0067">ATP-binding</keyword>
<dbReference type="PROSITE" id="PS00690">
    <property type="entry name" value="DEAH_ATP_HELICASE"/>
    <property type="match status" value="1"/>
</dbReference>
<dbReference type="GO" id="GO:0016787">
    <property type="term" value="F:hydrolase activity"/>
    <property type="evidence" value="ECO:0007669"/>
    <property type="project" value="UniProtKB-KW"/>
</dbReference>
<dbReference type="GO" id="GO:0003723">
    <property type="term" value="F:RNA binding"/>
    <property type="evidence" value="ECO:0007669"/>
    <property type="project" value="TreeGrafter"/>
</dbReference>
<evidence type="ECO:0000256" key="7">
    <source>
        <dbReference type="SAM" id="MobiDB-lite"/>
    </source>
</evidence>
<organism evidence="10 11">
    <name type="scientific">Brachionus calyciflorus</name>
    <dbReference type="NCBI Taxonomy" id="104777"/>
    <lineage>
        <taxon>Eukaryota</taxon>
        <taxon>Metazoa</taxon>
        <taxon>Spiralia</taxon>
        <taxon>Gnathifera</taxon>
        <taxon>Rotifera</taxon>
        <taxon>Eurotatoria</taxon>
        <taxon>Monogononta</taxon>
        <taxon>Pseudotrocha</taxon>
        <taxon>Ploima</taxon>
        <taxon>Brachionidae</taxon>
        <taxon>Brachionus</taxon>
    </lineage>
</organism>
<dbReference type="InterPro" id="IPR002464">
    <property type="entry name" value="DNA/RNA_helicase_DEAH_CS"/>
</dbReference>
<dbReference type="GO" id="GO:0000462">
    <property type="term" value="P:maturation of SSU-rRNA from tricistronic rRNA transcript (SSU-rRNA, 5.8S rRNA, LSU-rRNA)"/>
    <property type="evidence" value="ECO:0007669"/>
    <property type="project" value="TreeGrafter"/>
</dbReference>
<comment type="caution">
    <text evidence="10">The sequence shown here is derived from an EMBL/GenBank/DDBJ whole genome shotgun (WGS) entry which is preliminary data.</text>
</comment>
<dbReference type="Pfam" id="PF04408">
    <property type="entry name" value="WHD_HA2"/>
    <property type="match status" value="1"/>
</dbReference>
<name>A0A813ZAG0_9BILA</name>
<dbReference type="InterPro" id="IPR001650">
    <property type="entry name" value="Helicase_C-like"/>
</dbReference>
<dbReference type="Gene3D" id="1.20.120.1080">
    <property type="match status" value="1"/>
</dbReference>
<dbReference type="InterPro" id="IPR014001">
    <property type="entry name" value="Helicase_ATP-bd"/>
</dbReference>
<dbReference type="EC" id="3.6.4.13" evidence="2"/>
<feature type="region of interest" description="Disordered" evidence="7">
    <location>
        <begin position="487"/>
        <end position="561"/>
    </location>
</feature>
<dbReference type="SMART" id="SM00490">
    <property type="entry name" value="HELICc"/>
    <property type="match status" value="1"/>
</dbReference>
<dbReference type="AlphaFoldDB" id="A0A813ZAG0"/>
<dbReference type="SMART" id="SM00847">
    <property type="entry name" value="HA2"/>
    <property type="match status" value="1"/>
</dbReference>
<dbReference type="GO" id="GO:0005730">
    <property type="term" value="C:nucleolus"/>
    <property type="evidence" value="ECO:0007669"/>
    <property type="project" value="TreeGrafter"/>
</dbReference>
<gene>
    <name evidence="10" type="ORF">OXX778_LOCUS11187</name>
</gene>
<dbReference type="Pfam" id="PF00270">
    <property type="entry name" value="DEAD"/>
    <property type="match status" value="1"/>
</dbReference>
<evidence type="ECO:0000256" key="3">
    <source>
        <dbReference type="ARBA" id="ARBA00022741"/>
    </source>
</evidence>
<dbReference type="OrthoDB" id="10025033at2759"/>
<dbReference type="GO" id="GO:0005524">
    <property type="term" value="F:ATP binding"/>
    <property type="evidence" value="ECO:0007669"/>
    <property type="project" value="UniProtKB-KW"/>
</dbReference>
<dbReference type="Gene3D" id="3.40.50.300">
    <property type="entry name" value="P-loop containing nucleotide triphosphate hydrolases"/>
    <property type="match status" value="2"/>
</dbReference>
<dbReference type="Pfam" id="PF21010">
    <property type="entry name" value="HA2_C"/>
    <property type="match status" value="1"/>
</dbReference>
<protein>
    <recommendedName>
        <fullName evidence="2">RNA helicase</fullName>
        <ecNumber evidence="2">3.6.4.13</ecNumber>
    </recommendedName>
</protein>
<evidence type="ECO:0000256" key="5">
    <source>
        <dbReference type="ARBA" id="ARBA00022806"/>
    </source>
</evidence>
<dbReference type="CDD" id="cd17982">
    <property type="entry name" value="DEXHc_DHX37"/>
    <property type="match status" value="1"/>
</dbReference>
<feature type="compositionally biased region" description="Basic and acidic residues" evidence="7">
    <location>
        <begin position="77"/>
        <end position="92"/>
    </location>
</feature>
<keyword evidence="3" id="KW-0547">Nucleotide-binding</keyword>
<feature type="compositionally biased region" description="Acidic residues" evidence="7">
    <location>
        <begin position="520"/>
        <end position="533"/>
    </location>
</feature>
<evidence type="ECO:0000259" key="9">
    <source>
        <dbReference type="PROSITE" id="PS51194"/>
    </source>
</evidence>
<sequence length="1170" mass="134472">MKNKIKSKKKSIDSKTESESLKVDLEQTGLGKHEELSKQMENDTNMLILDGKKSKKDAEKDEKKEPLKRKLSKKERKKLEKVIERKNKSSRREELLEKLASVQVNSNELKMYSSVKDIGQKEKRKIIDNLSDGETRIINSISGSNKRKKTDLNTQSVEESTDTDDMSTDSEIDEEKIQKALDNHIKNVENHQEKYKPNKIVDSEDEEYHRKENASQAVNKRNTKYVHVDRKEQIKVSRSKLPIISEELTIMEKIYNNDIIIISGETGSGKTTQVPQFLYEAGYAENGMIIGVTEPRRVAAISMSKRVNEEMNFEESESKVSYQIRYEGTTSPNTRIKFMTDGVLLKEVQNDFLLTKYSAIIIDEAHERSVFTDILIGLLSRIVPVRNKRENPLKLIIMSATLRVEDFTDNRRLFKEIPPCIKVDARQFPVSVHFNKHTYQDYLAEAYRKICKIHRRLPDGGILVFLTGQQEVNVLCNKLKKTFPKRDFTNHQLKSDDNNKKESNGEQKINLDDYSTMPLIDEENEVGQDETELNLDKEDIMSDDDDEEDEEPSEDNPLRSSVKTEGYKPLYVLPLYAMLSTERQSKVFEQIPEGHRLCVIATNIAETSLTIPHIKYVVDSGKIKVKFYDKITGVSTFKICWTSKASADQRAGRAGRTSPGHCYRLYSSAVYNDEFPKFMEAEIARKPVEDLILQMKDLGIDRIQNFPFPTPPDQNAVKAAESLLVQLGALEYDKARIKNKKDEQITKITSLGKIMASFPINPRYGKMLTLASQQEDNKLILSYIICMISGLSVPELFLDGDTTINANPTTTSNGTEDQNKEPEKISVKYSQLRQQIIGGLTGSHSALLGDLMLLLVALGAVEYQQFNSQKSNDQEILKFCEQYGIRYKAIIEARKLRKQLVNTVNLIFPQIDLTIDPQMKPPNEEHAKLLRQLVLSGMVDRIAKRHDEILIKQDGKEIKNAYQSLLLAEPIFIHPSSVLFKELPAFVCYVDMVETSKMYMKSVCAIENEWLPIYLPSQCAFEKPIINETETDYESLKPRYCEKLGKVMCHRESTFGSFMWKIRPVEVEFPESLDLYKWFARFLLEGEIVPSLKKYTTVLLGSPSTMLKSWAKLQPRTEMLLNALIMNQCNSKNKLEDIWSNKKDYLLNEYLMWIPEALHFELRLKWPPIC</sequence>
<evidence type="ECO:0000256" key="2">
    <source>
        <dbReference type="ARBA" id="ARBA00012552"/>
    </source>
</evidence>
<dbReference type="PANTHER" id="PTHR18934">
    <property type="entry name" value="ATP-DEPENDENT RNA HELICASE"/>
    <property type="match status" value="1"/>
</dbReference>
<evidence type="ECO:0000256" key="1">
    <source>
        <dbReference type="ARBA" id="ARBA00008792"/>
    </source>
</evidence>
<feature type="compositionally biased region" description="Basic and acidic residues" evidence="7">
    <location>
        <begin position="50"/>
        <end position="65"/>
    </location>
</feature>
<evidence type="ECO:0000259" key="8">
    <source>
        <dbReference type="PROSITE" id="PS51192"/>
    </source>
</evidence>
<dbReference type="FunFam" id="3.40.50.300:FF:002693">
    <property type="entry name" value="Predicted protein"/>
    <property type="match status" value="1"/>
</dbReference>
<keyword evidence="4" id="KW-0378">Hydrolase</keyword>
<dbReference type="PROSITE" id="PS51192">
    <property type="entry name" value="HELICASE_ATP_BIND_1"/>
    <property type="match status" value="1"/>
</dbReference>
<dbReference type="FunFam" id="3.40.50.300:FF:003770">
    <property type="entry name" value="ATP-dependent RNA helicase DHR1, putative"/>
    <property type="match status" value="1"/>
</dbReference>
<evidence type="ECO:0000256" key="6">
    <source>
        <dbReference type="ARBA" id="ARBA00022840"/>
    </source>
</evidence>
<feature type="domain" description="Helicase ATP-binding" evidence="8">
    <location>
        <begin position="251"/>
        <end position="420"/>
    </location>
</feature>
<keyword evidence="5" id="KW-0347">Helicase</keyword>
<dbReference type="InterPro" id="IPR011709">
    <property type="entry name" value="DEAD-box_helicase_OB_fold"/>
</dbReference>
<evidence type="ECO:0000313" key="10">
    <source>
        <dbReference type="EMBL" id="CAF0896634.1"/>
    </source>
</evidence>
<evidence type="ECO:0000256" key="4">
    <source>
        <dbReference type="ARBA" id="ARBA00022801"/>
    </source>
</evidence>
<feature type="compositionally biased region" description="Acidic residues" evidence="7">
    <location>
        <begin position="159"/>
        <end position="170"/>
    </location>
</feature>
<feature type="region of interest" description="Disordered" evidence="7">
    <location>
        <begin position="1"/>
        <end position="92"/>
    </location>
</feature>
<dbReference type="GO" id="GO:0003724">
    <property type="term" value="F:RNA helicase activity"/>
    <property type="evidence" value="ECO:0007669"/>
    <property type="project" value="UniProtKB-EC"/>
</dbReference>
<dbReference type="Proteomes" id="UP000663879">
    <property type="component" value="Unassembled WGS sequence"/>
</dbReference>
<feature type="compositionally biased region" description="Basic and acidic residues" evidence="7">
    <location>
        <begin position="10"/>
        <end position="41"/>
    </location>
</feature>
<dbReference type="SUPFAM" id="SSF52540">
    <property type="entry name" value="P-loop containing nucleoside triphosphate hydrolases"/>
    <property type="match status" value="1"/>
</dbReference>
<keyword evidence="11" id="KW-1185">Reference proteome</keyword>
<feature type="domain" description="Helicase C-terminal" evidence="9">
    <location>
        <begin position="442"/>
        <end position="699"/>
    </location>
</feature>
<feature type="compositionally biased region" description="Acidic residues" evidence="7">
    <location>
        <begin position="541"/>
        <end position="554"/>
    </location>
</feature>
<dbReference type="CDD" id="cd18791">
    <property type="entry name" value="SF2_C_RHA"/>
    <property type="match status" value="1"/>
</dbReference>
<evidence type="ECO:0000313" key="11">
    <source>
        <dbReference type="Proteomes" id="UP000663879"/>
    </source>
</evidence>
<dbReference type="Pfam" id="PF07717">
    <property type="entry name" value="OB_NTP_bind"/>
    <property type="match status" value="1"/>
</dbReference>
<feature type="region of interest" description="Disordered" evidence="7">
    <location>
        <begin position="141"/>
        <end position="170"/>
    </location>
</feature>
<dbReference type="InterPro" id="IPR048333">
    <property type="entry name" value="HA2_WH"/>
</dbReference>
<dbReference type="InterPro" id="IPR007502">
    <property type="entry name" value="Helicase-assoc_dom"/>
</dbReference>
<dbReference type="InterPro" id="IPR027417">
    <property type="entry name" value="P-loop_NTPase"/>
</dbReference>